<dbReference type="HOGENOM" id="CLU_465558_0_0_1"/>
<comment type="caution">
    <text evidence="1">The sequence shown here is derived from an EMBL/GenBank/DDBJ whole genome shotgun (WGS) entry which is preliminary data.</text>
</comment>
<dbReference type="Proteomes" id="UP000006968">
    <property type="component" value="Chromosome XV"/>
</dbReference>
<organism evidence="1 2">
    <name type="scientific">Saccharomyces arboricola (strain H-6 / AS 2.3317 / CBS 10644)</name>
    <name type="common">Yeast</name>
    <dbReference type="NCBI Taxonomy" id="1160507"/>
    <lineage>
        <taxon>Eukaryota</taxon>
        <taxon>Fungi</taxon>
        <taxon>Dikarya</taxon>
        <taxon>Ascomycota</taxon>
        <taxon>Saccharomycotina</taxon>
        <taxon>Saccharomycetes</taxon>
        <taxon>Saccharomycetales</taxon>
        <taxon>Saccharomycetaceae</taxon>
        <taxon>Saccharomyces</taxon>
    </lineage>
</organism>
<proteinExistence type="predicted"/>
<gene>
    <name evidence="1" type="ORF">SU7_3173</name>
</gene>
<dbReference type="AlphaFoldDB" id="J8PZC6"/>
<dbReference type="EMBL" id="ALIE01000179">
    <property type="protein sequence ID" value="EJS41776.1"/>
    <property type="molecule type" value="Genomic_DNA"/>
</dbReference>
<keyword evidence="2" id="KW-1185">Reference proteome</keyword>
<evidence type="ECO:0000313" key="1">
    <source>
        <dbReference type="EMBL" id="EJS41776.1"/>
    </source>
</evidence>
<reference evidence="1 2" key="1">
    <citation type="journal article" date="2013" name="BMC Genomics">
        <title>High quality de novo sequencing and assembly of the Saccharomyces arboricolus genome.</title>
        <authorList>
            <person name="Liti G."/>
            <person name="Nguyen Ba A.N."/>
            <person name="Blythe M."/>
            <person name="Mueller C.A."/>
            <person name="Bergstroem A."/>
            <person name="Cubillos F.A."/>
            <person name="Dafhnis-Calas F."/>
            <person name="Khoshraftar S."/>
            <person name="Malla S."/>
            <person name="Mehta N."/>
            <person name="Siow C.C."/>
            <person name="Warringer J."/>
            <person name="Moses A.M."/>
            <person name="Louis E.J."/>
            <person name="Nieduszynski C.A."/>
        </authorList>
    </citation>
    <scope>NUCLEOTIDE SEQUENCE [LARGE SCALE GENOMIC DNA]</scope>
    <source>
        <strain evidence="2">H-6 / AS 2.3317 / CBS 10644</strain>
    </source>
</reference>
<sequence>MFIEYSRLPGFERINVSFSRGMLRFAKFTNFNTYEERLEYFKLLAGPNKYIHRISANDFRKHPEEVNYIYIMLISILQMEECMSILVQCPTVYWVRFDWPGKKAVNTLQFSNQALTGAFHAIFTPYLAIMKDIIAKIKDNMLLFAEPRAKLNNLFIKHFHDLIYENIRDGTASETVQYLRTNVNIPNVFRDNKKAVFHGDRVKVGNFIGQFLRFSFRRSVKWSKLDSIDSFEATAVNYIVSVNWEKTPRKVFLPLSSDTKNLRYISRTALNKKRGNLISGKANKTPYNDENIRKAKSFSIEFPITTSAKTEYLLKSDFSLRKIERSNGSVLQELNLNGTPLLQEHILSGERTTTGTDDPSGRVIPTNACHGLLILPEQEATKSIGSCSIEPLHSNIPGGDEGTLNDTDYQSIIDNGVAAHDIAKTISRRATNWISSNPAPDPYGEVSTYFSILGPNLKDSQSAPSSCIKFTSLDPNFGPEQSARSIIIKSKSRCVQQNSSFSKNCERLKNALTNGVIKIKSCCNNLEVDKSRKENLLQKRLLFQNRTREKFKQFRNDLHRVAEALRAAKQNWDQHSSKEPVH</sequence>
<accession>J8PZC6</accession>
<protein>
    <submittedName>
        <fullName evidence="1">YOL015W</fullName>
    </submittedName>
</protein>
<dbReference type="OrthoDB" id="4055616at2759"/>
<evidence type="ECO:0000313" key="2">
    <source>
        <dbReference type="Proteomes" id="UP000006968"/>
    </source>
</evidence>
<name>J8PZC6_SACAR</name>